<dbReference type="SMART" id="SM00225">
    <property type="entry name" value="BTB"/>
    <property type="match status" value="1"/>
</dbReference>
<keyword evidence="3" id="KW-1185">Reference proteome</keyword>
<dbReference type="InterPro" id="IPR000210">
    <property type="entry name" value="BTB/POZ_dom"/>
</dbReference>
<protein>
    <submittedName>
        <fullName evidence="2">BTB domain-containing protein</fullName>
    </submittedName>
</protein>
<dbReference type="EMBL" id="JACAZH010000004">
    <property type="protein sequence ID" value="KAF7370412.1"/>
    <property type="molecule type" value="Genomic_DNA"/>
</dbReference>
<accession>A0A8H6Z401</accession>
<dbReference type="SUPFAM" id="SSF54695">
    <property type="entry name" value="POZ domain"/>
    <property type="match status" value="1"/>
</dbReference>
<reference evidence="2" key="1">
    <citation type="submission" date="2020-05" db="EMBL/GenBank/DDBJ databases">
        <title>Mycena genomes resolve the evolution of fungal bioluminescence.</title>
        <authorList>
            <person name="Tsai I.J."/>
        </authorList>
    </citation>
    <scope>NUCLEOTIDE SEQUENCE</scope>
    <source>
        <strain evidence="2">160909Yilan</strain>
    </source>
</reference>
<sequence>MSPPPAKCKRAESAPIKHSARWFDDGNVVLQAENTQFRVHWSVLALHSSVFRDMRGLPKPLDEPNVDGCPIVKLPDDRAIDVEYLLDALYDGPTFLGQTTLPLAAIGAFIRLGRKYDFKNVLNLAVARVTAEYPTTLEKYDAMRQFQTIQAYDGIEFDMVTLLRQNKIFSALPCACYRAVHLETLGNLFEKIPQKDGTCAYLSEADLRTCAVGHQTLSHKQFEPGYTFGWAREEVTDCTSLARRRASREKPLCCLHSACQRIYDCW</sequence>
<comment type="caution">
    <text evidence="2">The sequence shown here is derived from an EMBL/GenBank/DDBJ whole genome shotgun (WGS) entry which is preliminary data.</text>
</comment>
<name>A0A8H6Z401_9AGAR</name>
<dbReference type="OrthoDB" id="3217871at2759"/>
<evidence type="ECO:0000259" key="1">
    <source>
        <dbReference type="PROSITE" id="PS50097"/>
    </source>
</evidence>
<evidence type="ECO:0000313" key="2">
    <source>
        <dbReference type="EMBL" id="KAF7370412.1"/>
    </source>
</evidence>
<organism evidence="2 3">
    <name type="scientific">Mycena sanguinolenta</name>
    <dbReference type="NCBI Taxonomy" id="230812"/>
    <lineage>
        <taxon>Eukaryota</taxon>
        <taxon>Fungi</taxon>
        <taxon>Dikarya</taxon>
        <taxon>Basidiomycota</taxon>
        <taxon>Agaricomycotina</taxon>
        <taxon>Agaricomycetes</taxon>
        <taxon>Agaricomycetidae</taxon>
        <taxon>Agaricales</taxon>
        <taxon>Marasmiineae</taxon>
        <taxon>Mycenaceae</taxon>
        <taxon>Mycena</taxon>
    </lineage>
</organism>
<proteinExistence type="predicted"/>
<dbReference type="Pfam" id="PF00651">
    <property type="entry name" value="BTB"/>
    <property type="match status" value="1"/>
</dbReference>
<dbReference type="AlphaFoldDB" id="A0A8H6Z401"/>
<evidence type="ECO:0000313" key="3">
    <source>
        <dbReference type="Proteomes" id="UP000623467"/>
    </source>
</evidence>
<dbReference type="InterPro" id="IPR011333">
    <property type="entry name" value="SKP1/BTB/POZ_sf"/>
</dbReference>
<feature type="domain" description="BTB" evidence="1">
    <location>
        <begin position="26"/>
        <end position="98"/>
    </location>
</feature>
<gene>
    <name evidence="2" type="ORF">MSAN_00672900</name>
</gene>
<dbReference type="Proteomes" id="UP000623467">
    <property type="component" value="Unassembled WGS sequence"/>
</dbReference>
<dbReference type="PROSITE" id="PS50097">
    <property type="entry name" value="BTB"/>
    <property type="match status" value="1"/>
</dbReference>
<dbReference type="CDD" id="cd18186">
    <property type="entry name" value="BTB_POZ_ZBTB_KLHL-like"/>
    <property type="match status" value="1"/>
</dbReference>
<dbReference type="Gene3D" id="3.30.710.10">
    <property type="entry name" value="Potassium Channel Kv1.1, Chain A"/>
    <property type="match status" value="1"/>
</dbReference>